<keyword evidence="1" id="KW-0472">Membrane</keyword>
<dbReference type="InterPro" id="IPR001054">
    <property type="entry name" value="A/G_cyclase"/>
</dbReference>
<dbReference type="SUPFAM" id="SSF55785">
    <property type="entry name" value="PYP-like sensor domain (PAS domain)"/>
    <property type="match status" value="1"/>
</dbReference>
<dbReference type="Proteomes" id="UP001470230">
    <property type="component" value="Unassembled WGS sequence"/>
</dbReference>
<evidence type="ECO:0000259" key="3">
    <source>
        <dbReference type="PROSITE" id="PS50125"/>
    </source>
</evidence>
<dbReference type="PROSITE" id="PS50112">
    <property type="entry name" value="PAS"/>
    <property type="match status" value="1"/>
</dbReference>
<dbReference type="SMART" id="SM00044">
    <property type="entry name" value="CYCc"/>
    <property type="match status" value="1"/>
</dbReference>
<dbReference type="Gene3D" id="3.30.70.1230">
    <property type="entry name" value="Nucleotide cyclase"/>
    <property type="match status" value="1"/>
</dbReference>
<feature type="transmembrane region" description="Helical" evidence="1">
    <location>
        <begin position="48"/>
        <end position="71"/>
    </location>
</feature>
<feature type="transmembrane region" description="Helical" evidence="1">
    <location>
        <begin position="908"/>
        <end position="932"/>
    </location>
</feature>
<dbReference type="PANTHER" id="PTHR45655:SF13">
    <property type="entry name" value="SOLUBLE GUANYLATE CYCLASE GCY-32-RELATED"/>
    <property type="match status" value="1"/>
</dbReference>
<feature type="transmembrane region" description="Helical" evidence="1">
    <location>
        <begin position="103"/>
        <end position="123"/>
    </location>
</feature>
<dbReference type="InterPro" id="IPR000014">
    <property type="entry name" value="PAS"/>
</dbReference>
<feature type="transmembrane region" description="Helical" evidence="1">
    <location>
        <begin position="175"/>
        <end position="196"/>
    </location>
</feature>
<feature type="domain" description="Guanylate cyclase" evidence="3">
    <location>
        <begin position="1384"/>
        <end position="1515"/>
    </location>
</feature>
<feature type="transmembrane region" description="Helical" evidence="1">
    <location>
        <begin position="278"/>
        <end position="299"/>
    </location>
</feature>
<dbReference type="EMBL" id="JAPFFF010000006">
    <property type="protein sequence ID" value="KAK8887138.1"/>
    <property type="molecule type" value="Genomic_DNA"/>
</dbReference>
<dbReference type="InterPro" id="IPR035965">
    <property type="entry name" value="PAS-like_dom_sf"/>
</dbReference>
<accession>A0ABR2K7N4</accession>
<feature type="transmembrane region" description="Helical" evidence="1">
    <location>
        <begin position="795"/>
        <end position="824"/>
    </location>
</feature>
<dbReference type="PANTHER" id="PTHR45655">
    <property type="entry name" value="GUANYLATE CYCLASE SOLUBLE SUBUNIT BETA-2"/>
    <property type="match status" value="1"/>
</dbReference>
<evidence type="ECO:0000256" key="1">
    <source>
        <dbReference type="SAM" id="Phobius"/>
    </source>
</evidence>
<dbReference type="Gene3D" id="3.30.450.20">
    <property type="entry name" value="PAS domain"/>
    <property type="match status" value="1"/>
</dbReference>
<keyword evidence="1" id="KW-0812">Transmembrane</keyword>
<feature type="transmembrane region" description="Helical" evidence="1">
    <location>
        <begin position="305"/>
        <end position="324"/>
    </location>
</feature>
<gene>
    <name evidence="4" type="ORF">M9Y10_038176</name>
</gene>
<dbReference type="Pfam" id="PF00211">
    <property type="entry name" value="Guanylate_cyc"/>
    <property type="match status" value="1"/>
</dbReference>
<evidence type="ECO:0008006" key="6">
    <source>
        <dbReference type="Google" id="ProtNLM"/>
    </source>
</evidence>
<comment type="caution">
    <text evidence="4">The sequence shown here is derived from an EMBL/GenBank/DDBJ whole genome shotgun (WGS) entry which is preliminary data.</text>
</comment>
<keyword evidence="5" id="KW-1185">Reference proteome</keyword>
<dbReference type="SUPFAM" id="SSF55073">
    <property type="entry name" value="Nucleotide cyclase"/>
    <property type="match status" value="1"/>
</dbReference>
<name>A0ABR2K7N4_9EUKA</name>
<sequence length="1561" mass="176586">MRNADNQSSTSNEISTLQKLGFEDQLDIQRTFASILNRMRFSSFTISVIMEIISYIQILSIGFLATVPGIIDGSKNTMFLSRFFRSSLCLSTLFNSEKNGNTIFLIVFLCLLMIWVVFYMIFVTKYKTSKTFHPLVINILYYLGFHIFKIFSTTISTMAGYFMRSLYDDSIATNAILISAAVAMFFAYITIAFFMVRIVQSSPDVDIKNRFSFWPQNFLSPAYRSMLGFILPFILEMIRNLGKASKVLSYILIILSGVGGLITLWYSDNNVFPSGKVVLSTEYNILICASFLSIIYMFVGGNSLYYLFAFVIVVVVIGFILSLITSRQAKTKIDLLYSKFENLTENIKSPNDCISLIKVGIVFNAPCITNHTLLNWAVARWPNNQQLLFMVSFIFYVIHVSYREILELVSAAADISPFSVYDGLLFFQIFNRLPTREQHMQRKIESVKRLYEIPKASLRVFWEAVLTHQWDEVLARSKSFRDDVEHINQIFQNLIFENPSSECVLQEFIKFATEIQGNYAAASAAQKELVTWSNYKEADSSTAEGESIASVSMSKLSSVKSSIFISEISTEAKGYDVVQSGIQNAVNTRPIYWPKRFFIFVFIIGIINLAIVIFVYVYSLTESKKLDDQVQLAILIHRLQLMLSKILFSSIEFTTHNLTAPETVSGVLFDYREHMRNLNDLCDDFESVLGRSFSLFSSMPISFIQLWVDELVSTVIIAPLYPSNESVQLLSVLRIFQIRAKTLAFTTSDYIGSITKPSAEVLQMTYMFSSVCEVTNIIIDAINEIADDEINNCEFFIVLPMIIGVSLNLILLLIFLPVTIYGIIKEIDFLVSLYSGIPAKVVKEILQKDSTEAQKIMTDQLQLQLQLQSQMHQNDDINVKKKKCCCSCCSCRLQKRLMPLHFYHTKSIILIFIATFLIPPLPSIITSVFYIIRMKESQFIIDGLDLMTGFLSNFGELYLSSFRVITDFPSFLDYNGDLALLIQSADGMLSNYTELFFGGSDFFEKGLLSRNDMSDRYSSDCHQLNGNRNINHTCASLHSNIYFMYGLAIRLNEINNKNVTNSTMSRSIRNIDLPDDTFYNDLSSNIKDDQNDLNLIRGVNSDWWRLFYSVVKFIFDYEFDALFEIFTKMSNEVFSVNVLLNSLGLGLGIVFFIIMISIAFGYMKMSLNTSMRSLLKPILVMDPEFISDSPLLMRFLQGDLDSSSRKMSHDLRNNNSTHSIPLIDFIYEGVVVMTADGNIISSNKKYHDMVGNSAEEIIGLNVTTIFPITVQPLFDALSQIAQSGTYDENDPKNKLETSIFTEDDHEFEVSISLVAQLNPDECGNKSTKCAFIISDKSELINAQNQLKKEKETVENLLDSILPKKIASKVIGGQKEISFDVDCCSILCAKIDSFANLCTTLNSKQLMSSLNLLFSEMDSELMKYPRITKIKTLNESYLCAAGIFDEGSIEDSTNDLVNFATHIHDLISMIDFKHNAVIHMKIGIYTGGPLICGVIGKDKPTFEIIGKGISIAEQLQAKSAPDQIHVSQSTANLLNPLNHKITEFEGNGLVPGIENQKTYTIE</sequence>
<dbReference type="InterPro" id="IPR029787">
    <property type="entry name" value="Nucleotide_cyclase"/>
</dbReference>
<protein>
    <recommendedName>
        <fullName evidence="6">Adenylate and Guanylate cyclase catalytic domain containing protein</fullName>
    </recommendedName>
</protein>
<feature type="transmembrane region" description="Helical" evidence="1">
    <location>
        <begin position="597"/>
        <end position="618"/>
    </location>
</feature>
<evidence type="ECO:0000259" key="2">
    <source>
        <dbReference type="PROSITE" id="PS50112"/>
    </source>
</evidence>
<dbReference type="PROSITE" id="PS50125">
    <property type="entry name" value="GUANYLATE_CYCLASE_2"/>
    <property type="match status" value="1"/>
</dbReference>
<feature type="transmembrane region" description="Helical" evidence="1">
    <location>
        <begin position="1138"/>
        <end position="1163"/>
    </location>
</feature>
<dbReference type="CDD" id="cd07302">
    <property type="entry name" value="CHD"/>
    <property type="match status" value="1"/>
</dbReference>
<evidence type="ECO:0000313" key="4">
    <source>
        <dbReference type="EMBL" id="KAK8887138.1"/>
    </source>
</evidence>
<reference evidence="4 5" key="1">
    <citation type="submission" date="2024-04" db="EMBL/GenBank/DDBJ databases">
        <title>Tritrichomonas musculus Genome.</title>
        <authorList>
            <person name="Alves-Ferreira E."/>
            <person name="Grigg M."/>
            <person name="Lorenzi H."/>
            <person name="Galac M."/>
        </authorList>
    </citation>
    <scope>NUCLEOTIDE SEQUENCE [LARGE SCALE GENOMIC DNA]</scope>
    <source>
        <strain evidence="4 5">EAF2021</strain>
    </source>
</reference>
<keyword evidence="1" id="KW-1133">Transmembrane helix</keyword>
<organism evidence="4 5">
    <name type="scientific">Tritrichomonas musculus</name>
    <dbReference type="NCBI Taxonomy" id="1915356"/>
    <lineage>
        <taxon>Eukaryota</taxon>
        <taxon>Metamonada</taxon>
        <taxon>Parabasalia</taxon>
        <taxon>Tritrichomonadida</taxon>
        <taxon>Tritrichomonadidae</taxon>
        <taxon>Tritrichomonas</taxon>
    </lineage>
</organism>
<feature type="transmembrane region" description="Helical" evidence="1">
    <location>
        <begin position="135"/>
        <end position="163"/>
    </location>
</feature>
<proteinExistence type="predicted"/>
<evidence type="ECO:0000313" key="5">
    <source>
        <dbReference type="Proteomes" id="UP001470230"/>
    </source>
</evidence>
<feature type="transmembrane region" description="Helical" evidence="1">
    <location>
        <begin position="247"/>
        <end position="266"/>
    </location>
</feature>
<feature type="domain" description="PAS" evidence="2">
    <location>
        <begin position="1222"/>
        <end position="1284"/>
    </location>
</feature>